<dbReference type="AlphaFoldDB" id="A0A939BUJ4"/>
<dbReference type="Proteomes" id="UP000663791">
    <property type="component" value="Unassembled WGS sequence"/>
</dbReference>
<keyword evidence="2" id="KW-1003">Cell membrane</keyword>
<dbReference type="InterPro" id="IPR050833">
    <property type="entry name" value="Poly_Biosynth_Transport"/>
</dbReference>
<feature type="transmembrane region" description="Helical" evidence="6">
    <location>
        <begin position="376"/>
        <end position="408"/>
    </location>
</feature>
<gene>
    <name evidence="7" type="ORF">JK386_01460</name>
</gene>
<evidence type="ECO:0000256" key="2">
    <source>
        <dbReference type="ARBA" id="ARBA00022475"/>
    </source>
</evidence>
<evidence type="ECO:0000256" key="4">
    <source>
        <dbReference type="ARBA" id="ARBA00022989"/>
    </source>
</evidence>
<evidence type="ECO:0000256" key="1">
    <source>
        <dbReference type="ARBA" id="ARBA00004651"/>
    </source>
</evidence>
<feature type="transmembrane region" description="Helical" evidence="6">
    <location>
        <begin position="241"/>
        <end position="261"/>
    </location>
</feature>
<reference evidence="7" key="1">
    <citation type="submission" date="2021-01" db="EMBL/GenBank/DDBJ databases">
        <title>Novel species in genus Nocardioides.</title>
        <authorList>
            <person name="Zhang G."/>
        </authorList>
    </citation>
    <scope>NUCLEOTIDE SEQUENCE</scope>
    <source>
        <strain evidence="7">Zg-536</strain>
    </source>
</reference>
<feature type="transmembrane region" description="Helical" evidence="6">
    <location>
        <begin position="457"/>
        <end position="475"/>
    </location>
</feature>
<feature type="transmembrane region" description="Helical" evidence="6">
    <location>
        <begin position="119"/>
        <end position="139"/>
    </location>
</feature>
<feature type="transmembrane region" description="Helical" evidence="6">
    <location>
        <begin position="338"/>
        <end position="356"/>
    </location>
</feature>
<feature type="transmembrane region" description="Helical" evidence="6">
    <location>
        <begin position="151"/>
        <end position="169"/>
    </location>
</feature>
<comment type="caution">
    <text evidence="7">The sequence shown here is derived from an EMBL/GenBank/DDBJ whole genome shotgun (WGS) entry which is preliminary data.</text>
</comment>
<evidence type="ECO:0000256" key="5">
    <source>
        <dbReference type="ARBA" id="ARBA00023136"/>
    </source>
</evidence>
<evidence type="ECO:0000256" key="6">
    <source>
        <dbReference type="SAM" id="Phobius"/>
    </source>
</evidence>
<keyword evidence="4 6" id="KW-1133">Transmembrane helix</keyword>
<dbReference type="PANTHER" id="PTHR30250:SF11">
    <property type="entry name" value="O-ANTIGEN TRANSPORTER-RELATED"/>
    <property type="match status" value="1"/>
</dbReference>
<keyword evidence="5 6" id="KW-0472">Membrane</keyword>
<dbReference type="EMBL" id="JAERTX010000001">
    <property type="protein sequence ID" value="MBM9458562.1"/>
    <property type="molecule type" value="Genomic_DNA"/>
</dbReference>
<feature type="transmembrane region" description="Helical" evidence="6">
    <location>
        <begin position="429"/>
        <end position="451"/>
    </location>
</feature>
<keyword evidence="8" id="KW-1185">Reference proteome</keyword>
<dbReference type="RefSeq" id="WP_205289853.1">
    <property type="nucleotide sequence ID" value="NZ_CP074406.1"/>
</dbReference>
<feature type="transmembrane region" description="Helical" evidence="6">
    <location>
        <begin position="305"/>
        <end position="326"/>
    </location>
</feature>
<sequence>MPTESTAARHHLGAVARGSTATLAGALVSTVASFALALVVTRSTGQETAGEFFVATAIFVVALAAASLGTETGLARFVLRSETGPALHGLLRAAALPVLVVAVALAALLALWVPEARGLAWALPLAAVSDFCLAAVRAHARFRSTVLIDRVARPVLQIVVVAAALATGAGAAGLTAAWACAYVLTAGLALHALRGMLRAPGVTAHAAAASTERMQVDARSFWRFTWLRALARIAQVSIQKLDIVLVAALLGATDAAVYAVATRFVVFGQLANQAVSSVVQPRFTLILAGNDDPRLLSRVFGVTTGWSMLLAWPVYLCAAAAPMAYLGWFGAGYERAEAAAVVLVMVAGMLVAVATGPVDTLLLMAGRSGWSLANTLLAAVVNIGLCLLLVPWLGIVGAAVAWVVAVLLRCGLATVQLRADVRLAPDLRPLGLAAALPVLCLLLPVAALGRVVDLSPLGWLLACAVAAAAYAAVLWRLRVPLAIDVVLDSLLARRRVPAVAR</sequence>
<keyword evidence="3 6" id="KW-0812">Transmembrane</keyword>
<feature type="transmembrane region" description="Helical" evidence="6">
    <location>
        <begin position="52"/>
        <end position="78"/>
    </location>
</feature>
<comment type="subcellular location">
    <subcellularLocation>
        <location evidence="1">Cell membrane</location>
        <topology evidence="1">Multi-pass membrane protein</topology>
    </subcellularLocation>
</comment>
<evidence type="ECO:0000313" key="7">
    <source>
        <dbReference type="EMBL" id="MBM9458562.1"/>
    </source>
</evidence>
<dbReference type="GO" id="GO:0005886">
    <property type="term" value="C:plasma membrane"/>
    <property type="evidence" value="ECO:0007669"/>
    <property type="project" value="UniProtKB-SubCell"/>
</dbReference>
<feature type="transmembrane region" description="Helical" evidence="6">
    <location>
        <begin position="90"/>
        <end position="113"/>
    </location>
</feature>
<evidence type="ECO:0000256" key="3">
    <source>
        <dbReference type="ARBA" id="ARBA00022692"/>
    </source>
</evidence>
<feature type="transmembrane region" description="Helical" evidence="6">
    <location>
        <begin position="21"/>
        <end position="40"/>
    </location>
</feature>
<proteinExistence type="predicted"/>
<accession>A0A939BUJ4</accession>
<name>A0A939BUJ4_9ACTN</name>
<organism evidence="7 8">
    <name type="scientific">Nocardioides faecalis</name>
    <dbReference type="NCBI Taxonomy" id="2803858"/>
    <lineage>
        <taxon>Bacteria</taxon>
        <taxon>Bacillati</taxon>
        <taxon>Actinomycetota</taxon>
        <taxon>Actinomycetes</taxon>
        <taxon>Propionibacteriales</taxon>
        <taxon>Nocardioidaceae</taxon>
        <taxon>Nocardioides</taxon>
    </lineage>
</organism>
<protein>
    <submittedName>
        <fullName evidence="7">Lipopolysaccharide biosynthesis protein</fullName>
    </submittedName>
</protein>
<dbReference type="PANTHER" id="PTHR30250">
    <property type="entry name" value="PST FAMILY PREDICTED COLANIC ACID TRANSPORTER"/>
    <property type="match status" value="1"/>
</dbReference>
<evidence type="ECO:0000313" key="8">
    <source>
        <dbReference type="Proteomes" id="UP000663791"/>
    </source>
</evidence>